<name>A0A9D3SKZ7_9TELE</name>
<dbReference type="EMBL" id="JAHKSW010000016">
    <property type="protein sequence ID" value="KAG7323014.1"/>
    <property type="molecule type" value="Genomic_DNA"/>
</dbReference>
<gene>
    <name evidence="1" type="ORF">KOW79_014360</name>
</gene>
<dbReference type="Proteomes" id="UP000824219">
    <property type="component" value="Linkage Group LG16"/>
</dbReference>
<comment type="caution">
    <text evidence="1">The sequence shown here is derived from an EMBL/GenBank/DDBJ whole genome shotgun (WGS) entry which is preliminary data.</text>
</comment>
<evidence type="ECO:0000313" key="1">
    <source>
        <dbReference type="EMBL" id="KAG7323014.1"/>
    </source>
</evidence>
<evidence type="ECO:0000313" key="2">
    <source>
        <dbReference type="Proteomes" id="UP000824219"/>
    </source>
</evidence>
<organism evidence="1 2">
    <name type="scientific">Hemibagrus wyckioides</name>
    <dbReference type="NCBI Taxonomy" id="337641"/>
    <lineage>
        <taxon>Eukaryota</taxon>
        <taxon>Metazoa</taxon>
        <taxon>Chordata</taxon>
        <taxon>Craniata</taxon>
        <taxon>Vertebrata</taxon>
        <taxon>Euteleostomi</taxon>
        <taxon>Actinopterygii</taxon>
        <taxon>Neopterygii</taxon>
        <taxon>Teleostei</taxon>
        <taxon>Ostariophysi</taxon>
        <taxon>Siluriformes</taxon>
        <taxon>Bagridae</taxon>
        <taxon>Hemibagrus</taxon>
    </lineage>
</organism>
<proteinExistence type="predicted"/>
<sequence length="127" mass="13784">MSKHSLSSSLTVIISHPTVRSLVSAPCPNPSWESDNDHDESALNHVLYDITEAHLLRTDDFIAQSGADAGLSSCPGLRGPEARCQLSELKMAATDTSCWHLIKDVRLDEEPSGAKELPTRGEKDEGM</sequence>
<reference evidence="1 2" key="1">
    <citation type="submission" date="2021-06" db="EMBL/GenBank/DDBJ databases">
        <title>Chromosome-level genome assembly of the red-tail catfish (Hemibagrus wyckioides).</title>
        <authorList>
            <person name="Shao F."/>
        </authorList>
    </citation>
    <scope>NUCLEOTIDE SEQUENCE [LARGE SCALE GENOMIC DNA]</scope>
    <source>
        <strain evidence="1">EC202008001</strain>
        <tissue evidence="1">Blood</tissue>
    </source>
</reference>
<keyword evidence="2" id="KW-1185">Reference proteome</keyword>
<protein>
    <submittedName>
        <fullName evidence="1">Uncharacterized protein</fullName>
    </submittedName>
</protein>
<accession>A0A9D3SKZ7</accession>
<dbReference type="AlphaFoldDB" id="A0A9D3SKZ7"/>